<dbReference type="Proteomes" id="UP000616151">
    <property type="component" value="Unassembled WGS sequence"/>
</dbReference>
<keyword evidence="1" id="KW-0282">Flagellum</keyword>
<keyword evidence="1" id="KW-0966">Cell projection</keyword>
<name>A0ACC5RAW7_9HYPH</name>
<evidence type="ECO:0000313" key="2">
    <source>
        <dbReference type="Proteomes" id="UP000616151"/>
    </source>
</evidence>
<sequence length="420" mass="43886">MSLYGVMRTSTSGMTAQANRLSAVADNIANSNTTGYKRSFAEFSSLIIDSNPSSYTPGSVQTTVRTAISQQGNLLGTTSTTDLAIRGNGFFVVSDTDGTPYLTRAGSFIPDSNGNLVNAAGFYLMGYPITNGDINVVANGYSGLEIVNLDDLAMRANPSTDGKFRVNLPANANTVAAANLPSVMPGGASTEYTAKTSLVTYDNLGNEVILDVYSTKTGTGTWQVTVFDKAAAGPNGFPYSSGPLSTTNLTFNTTTGQLTAPNPPTLSVNIPNGQTLTINMGGSTQFAGDYTINDAIVNGNKPVAVEKVNFGADGVVYATYSNGNKVPVFKIPLADVTSPNNLNQLTGNVFSTSPDSGDVQIGFPGTDGRGSILSNTLEQSTVDMATELTTMIDAQRGYTANSKVFQTGAELMDVLVNLKR</sequence>
<dbReference type="EMBL" id="JAENHL010000008">
    <property type="protein sequence ID" value="MBK1869631.1"/>
    <property type="molecule type" value="Genomic_DNA"/>
</dbReference>
<reference evidence="1" key="1">
    <citation type="submission" date="2021-01" db="EMBL/GenBank/DDBJ databases">
        <authorList>
            <person name="Sun Q."/>
        </authorList>
    </citation>
    <scope>NUCLEOTIDE SEQUENCE</scope>
    <source>
        <strain evidence="1">YIM B02566</strain>
    </source>
</reference>
<accession>A0ACC5RAW7</accession>
<evidence type="ECO:0000313" key="1">
    <source>
        <dbReference type="EMBL" id="MBK1869631.1"/>
    </source>
</evidence>
<gene>
    <name evidence="1" type="ORF">JHL16_24940</name>
</gene>
<proteinExistence type="predicted"/>
<organism evidence="1 2">
    <name type="scientific">Taklimakanibacter albus</name>
    <dbReference type="NCBI Taxonomy" id="2800327"/>
    <lineage>
        <taxon>Bacteria</taxon>
        <taxon>Pseudomonadati</taxon>
        <taxon>Pseudomonadota</taxon>
        <taxon>Alphaproteobacteria</taxon>
        <taxon>Hyphomicrobiales</taxon>
        <taxon>Aestuariivirgaceae</taxon>
        <taxon>Taklimakanibacter</taxon>
    </lineage>
</organism>
<keyword evidence="2" id="KW-1185">Reference proteome</keyword>
<keyword evidence="1" id="KW-0969">Cilium</keyword>
<comment type="caution">
    <text evidence="1">The sequence shown here is derived from an EMBL/GenBank/DDBJ whole genome shotgun (WGS) entry which is preliminary data.</text>
</comment>
<protein>
    <submittedName>
        <fullName evidence="1">Flagellar hook protein FlgE</fullName>
    </submittedName>
</protein>